<dbReference type="Proteomes" id="UP000680656">
    <property type="component" value="Chromosome"/>
</dbReference>
<keyword evidence="6" id="KW-0663">Pyridoxal phosphate</keyword>
<dbReference type="Gene3D" id="3.40.640.10">
    <property type="entry name" value="Type I PLP-dependent aspartate aminotransferase-like (Major domain)"/>
    <property type="match status" value="1"/>
</dbReference>
<protein>
    <submittedName>
        <fullName evidence="8">PLP-dependent aminotransferase family protein</fullName>
    </submittedName>
</protein>
<evidence type="ECO:0000256" key="5">
    <source>
        <dbReference type="ARBA" id="ARBA00022679"/>
    </source>
</evidence>
<dbReference type="SUPFAM" id="SSF53383">
    <property type="entry name" value="PLP-dependent transferases"/>
    <property type="match status" value="1"/>
</dbReference>
<dbReference type="InterPro" id="IPR015421">
    <property type="entry name" value="PyrdxlP-dep_Trfase_major"/>
</dbReference>
<feature type="domain" description="Aminotransferase class I/classII large" evidence="7">
    <location>
        <begin position="43"/>
        <end position="384"/>
    </location>
</feature>
<dbReference type="PANTHER" id="PTHR42790">
    <property type="entry name" value="AMINOTRANSFERASE"/>
    <property type="match status" value="1"/>
</dbReference>
<keyword evidence="5 8" id="KW-0808">Transferase</keyword>
<comment type="similarity">
    <text evidence="2">Belongs to the class-I pyridoxal-phosphate-dependent aminotransferase family.</text>
</comment>
<sequence length="389" mass="43910">MDYLFAERMSKTPRSFIREILKVTEHPDIISFAGGLPNPSVFPVEELAQVSKDVITDEGAAALQYATTEGYYPLREWVANRYNSRYGLSVTPEEILITHGSQQSLDLCGKVFIDKGTPVGIEEPGYLGAIQAFSMFEPQFHPIKLESDGPVLNDVQRCMEVDSCKIVYGVPNSQNPSGITWSDTKRKEIAKIISEYDRVFIEDDAYGEIRFRDEYYQPVKKSIPDHVVMNGSFSKIITPGMRMGWICAPEKVMTQLVTAKQATDLHSSILAQRIIYRYLSEYPIDSYIKKITDTYRSQCDCMVKAIRQEFPDSVSYTVPDGGMFLWITLPEGYNSLDIFNKALEEKVAVLPGIPFYTDGGGINTLRLNFTNSSCDQIEEGVRRLSRVLS</sequence>
<evidence type="ECO:0000256" key="6">
    <source>
        <dbReference type="ARBA" id="ARBA00022898"/>
    </source>
</evidence>
<dbReference type="Pfam" id="PF00155">
    <property type="entry name" value="Aminotran_1_2"/>
    <property type="match status" value="1"/>
</dbReference>
<dbReference type="GO" id="GO:1901605">
    <property type="term" value="P:alpha-amino acid metabolic process"/>
    <property type="evidence" value="ECO:0007669"/>
    <property type="project" value="TreeGrafter"/>
</dbReference>
<evidence type="ECO:0000313" key="9">
    <source>
        <dbReference type="Proteomes" id="UP000680656"/>
    </source>
</evidence>
<proteinExistence type="inferred from homology"/>
<dbReference type="InterPro" id="IPR015424">
    <property type="entry name" value="PyrdxlP-dep_Trfase"/>
</dbReference>
<dbReference type="AlphaFoldDB" id="A0A8E7EJE3"/>
<dbReference type="PANTHER" id="PTHR42790:SF19">
    <property type="entry name" value="KYNURENINE_ALPHA-AMINOADIPATE AMINOTRANSFERASE, MITOCHONDRIAL"/>
    <property type="match status" value="1"/>
</dbReference>
<evidence type="ECO:0000313" key="8">
    <source>
        <dbReference type="EMBL" id="QVV89039.1"/>
    </source>
</evidence>
<dbReference type="KEGG" id="mrtj:KHC33_00405"/>
<keyword evidence="9" id="KW-1185">Reference proteome</keyword>
<dbReference type="Gene3D" id="3.90.1150.10">
    <property type="entry name" value="Aspartate Aminotransferase, domain 1"/>
    <property type="match status" value="1"/>
</dbReference>
<gene>
    <name evidence="8" type="ORF">KHC33_00405</name>
</gene>
<dbReference type="CDD" id="cd00609">
    <property type="entry name" value="AAT_like"/>
    <property type="match status" value="1"/>
</dbReference>
<accession>A0A8E7EJE3</accession>
<dbReference type="InterPro" id="IPR015422">
    <property type="entry name" value="PyrdxlP-dep_Trfase_small"/>
</dbReference>
<organism evidence="8 9">
    <name type="scientific">Methanospirillum purgamenti</name>
    <dbReference type="NCBI Taxonomy" id="2834276"/>
    <lineage>
        <taxon>Archaea</taxon>
        <taxon>Methanobacteriati</taxon>
        <taxon>Methanobacteriota</taxon>
        <taxon>Stenosarchaea group</taxon>
        <taxon>Methanomicrobia</taxon>
        <taxon>Methanomicrobiales</taxon>
        <taxon>Methanospirillaceae</taxon>
        <taxon>Methanospirillum</taxon>
    </lineage>
</organism>
<dbReference type="InterPro" id="IPR004839">
    <property type="entry name" value="Aminotransferase_I/II_large"/>
</dbReference>
<dbReference type="FunFam" id="3.40.640.10:FF:000053">
    <property type="entry name" value="Aminotransferase, class I"/>
    <property type="match status" value="1"/>
</dbReference>
<evidence type="ECO:0000256" key="1">
    <source>
        <dbReference type="ARBA" id="ARBA00001933"/>
    </source>
</evidence>
<dbReference type="GeneID" id="65095599"/>
<reference evidence="8 9" key="1">
    <citation type="submission" date="2021-05" db="EMBL/GenBank/DDBJ databases">
        <title>A novel Methanospirillum isolate from a pyrite-forming mixed culture.</title>
        <authorList>
            <person name="Bunk B."/>
            <person name="Sproer C."/>
            <person name="Spring S."/>
            <person name="Pester M."/>
        </authorList>
    </citation>
    <scope>NUCLEOTIDE SEQUENCE [LARGE SCALE GENOMIC DNA]</scope>
    <source>
        <strain evidence="8 9">J.3.6.1-F.2.7.3</strain>
    </source>
</reference>
<dbReference type="GO" id="GO:0030170">
    <property type="term" value="F:pyridoxal phosphate binding"/>
    <property type="evidence" value="ECO:0007669"/>
    <property type="project" value="InterPro"/>
</dbReference>
<dbReference type="EMBL" id="CP075546">
    <property type="protein sequence ID" value="QVV89039.1"/>
    <property type="molecule type" value="Genomic_DNA"/>
</dbReference>
<evidence type="ECO:0000256" key="4">
    <source>
        <dbReference type="ARBA" id="ARBA00022576"/>
    </source>
</evidence>
<dbReference type="RefSeq" id="WP_214419841.1">
    <property type="nucleotide sequence ID" value="NZ_CP075546.1"/>
</dbReference>
<evidence type="ECO:0000259" key="7">
    <source>
        <dbReference type="Pfam" id="PF00155"/>
    </source>
</evidence>
<evidence type="ECO:0000256" key="3">
    <source>
        <dbReference type="ARBA" id="ARBA00011738"/>
    </source>
</evidence>
<comment type="cofactor">
    <cofactor evidence="1">
        <name>pyridoxal 5'-phosphate</name>
        <dbReference type="ChEBI" id="CHEBI:597326"/>
    </cofactor>
</comment>
<dbReference type="GO" id="GO:0008483">
    <property type="term" value="F:transaminase activity"/>
    <property type="evidence" value="ECO:0007669"/>
    <property type="project" value="UniProtKB-KW"/>
</dbReference>
<name>A0A8E7EJE3_9EURY</name>
<dbReference type="InterPro" id="IPR050859">
    <property type="entry name" value="Class-I_PLP-dep_aminotransf"/>
</dbReference>
<keyword evidence="4 8" id="KW-0032">Aminotransferase</keyword>
<comment type="subunit">
    <text evidence="3">Homodimer.</text>
</comment>
<evidence type="ECO:0000256" key="2">
    <source>
        <dbReference type="ARBA" id="ARBA00007441"/>
    </source>
</evidence>